<dbReference type="EMBL" id="CP116394">
    <property type="protein sequence ID" value="WCE45770.1"/>
    <property type="molecule type" value="Genomic_DNA"/>
</dbReference>
<gene>
    <name evidence="1" type="ORF">PIG85_09005</name>
</gene>
<dbReference type="AlphaFoldDB" id="A0AB38XND1"/>
<dbReference type="KEGG" id="wne:PIG85_09005"/>
<dbReference type="Proteomes" id="UP001211044">
    <property type="component" value="Chromosome"/>
</dbReference>
<dbReference type="RefSeq" id="WP_141740498.1">
    <property type="nucleotide sequence ID" value="NZ_CP116394.1"/>
</dbReference>
<protein>
    <submittedName>
        <fullName evidence="1">Uncharacterized protein</fullName>
    </submittedName>
</protein>
<evidence type="ECO:0000313" key="1">
    <source>
        <dbReference type="EMBL" id="WCE45770.1"/>
    </source>
</evidence>
<proteinExistence type="predicted"/>
<reference evidence="1" key="1">
    <citation type="submission" date="2023-01" db="EMBL/GenBank/DDBJ databases">
        <title>Comparative Genomic Analysis of the Clinically-Derived Winkia Strain NY0527 Provides Evidence into the Taxonomic Reassignment of Winkia neuii and Characterizes Their Virulence Traits.</title>
        <authorList>
            <person name="Cai X."/>
            <person name="Peng Y."/>
            <person name="Li M."/>
            <person name="Qiu Y."/>
            <person name="Wang Y."/>
            <person name="Xu L."/>
            <person name="Hou Q."/>
        </authorList>
    </citation>
    <scope>NUCLEOTIDE SEQUENCE</scope>
    <source>
        <strain evidence="1">NY0527</strain>
    </source>
</reference>
<name>A0AB38XND1_9ACTO</name>
<organism evidence="1 2">
    <name type="scientific">Winkia neuii subsp. anitrata</name>
    <dbReference type="NCBI Taxonomy" id="29318"/>
    <lineage>
        <taxon>Bacteria</taxon>
        <taxon>Bacillati</taxon>
        <taxon>Actinomycetota</taxon>
        <taxon>Actinomycetes</taxon>
        <taxon>Actinomycetales</taxon>
        <taxon>Actinomycetaceae</taxon>
        <taxon>Winkia</taxon>
    </lineage>
</organism>
<evidence type="ECO:0000313" key="2">
    <source>
        <dbReference type="Proteomes" id="UP001211044"/>
    </source>
</evidence>
<accession>A0AB38XND1</accession>
<sequence>MFITSPWLFALVDGSAEPKDANPSTFFQGIVERAELCTNTLTNQKWWKCLVDCGLDLNVALPYDIKPAPTPGSVIEGNVYLMGSSGYWQNR</sequence>